<dbReference type="InterPro" id="IPR036396">
    <property type="entry name" value="Cyt_P450_sf"/>
</dbReference>
<dbReference type="Gene3D" id="1.10.630.10">
    <property type="entry name" value="Cytochrome P450"/>
    <property type="match status" value="1"/>
</dbReference>
<dbReference type="InterPro" id="IPR001128">
    <property type="entry name" value="Cyt_P450"/>
</dbReference>
<dbReference type="PANTHER" id="PTHR46696:SF1">
    <property type="entry name" value="CYTOCHROME P450 YJIB-RELATED"/>
    <property type="match status" value="1"/>
</dbReference>
<comment type="similarity">
    <text evidence="1 7">Belongs to the cytochrome P450 family.</text>
</comment>
<dbReference type="EMBL" id="FNVT01000014">
    <property type="protein sequence ID" value="SEH00007.1"/>
    <property type="molecule type" value="Genomic_DNA"/>
</dbReference>
<dbReference type="AlphaFoldDB" id="A0A1H6EQ85"/>
<evidence type="ECO:0000256" key="1">
    <source>
        <dbReference type="ARBA" id="ARBA00010617"/>
    </source>
</evidence>
<dbReference type="GO" id="GO:0005506">
    <property type="term" value="F:iron ion binding"/>
    <property type="evidence" value="ECO:0007669"/>
    <property type="project" value="InterPro"/>
</dbReference>
<evidence type="ECO:0000256" key="5">
    <source>
        <dbReference type="ARBA" id="ARBA00023004"/>
    </source>
</evidence>
<dbReference type="InterPro" id="IPR002397">
    <property type="entry name" value="Cyt_P450_B"/>
</dbReference>
<organism evidence="8 9">
    <name type="scientific">Nonomuraea solani</name>
    <dbReference type="NCBI Taxonomy" id="1144553"/>
    <lineage>
        <taxon>Bacteria</taxon>
        <taxon>Bacillati</taxon>
        <taxon>Actinomycetota</taxon>
        <taxon>Actinomycetes</taxon>
        <taxon>Streptosporangiales</taxon>
        <taxon>Streptosporangiaceae</taxon>
        <taxon>Nonomuraea</taxon>
    </lineage>
</organism>
<dbReference type="RefSeq" id="WP_103961160.1">
    <property type="nucleotide sequence ID" value="NZ_FNVT01000014.1"/>
</dbReference>
<evidence type="ECO:0000256" key="4">
    <source>
        <dbReference type="ARBA" id="ARBA00023002"/>
    </source>
</evidence>
<name>A0A1H6EQ85_9ACTN</name>
<evidence type="ECO:0000256" key="6">
    <source>
        <dbReference type="ARBA" id="ARBA00023033"/>
    </source>
</evidence>
<gene>
    <name evidence="8" type="ORF">SAMN05444920_114283</name>
</gene>
<dbReference type="InterPro" id="IPR017972">
    <property type="entry name" value="Cyt_P450_CS"/>
</dbReference>
<proteinExistence type="inferred from homology"/>
<dbReference type="GO" id="GO:0004497">
    <property type="term" value="F:monooxygenase activity"/>
    <property type="evidence" value="ECO:0007669"/>
    <property type="project" value="UniProtKB-KW"/>
</dbReference>
<evidence type="ECO:0000313" key="8">
    <source>
        <dbReference type="EMBL" id="SEH00007.1"/>
    </source>
</evidence>
<dbReference type="Pfam" id="PF00067">
    <property type="entry name" value="p450"/>
    <property type="match status" value="2"/>
</dbReference>
<dbReference type="GO" id="GO:0020037">
    <property type="term" value="F:heme binding"/>
    <property type="evidence" value="ECO:0007669"/>
    <property type="project" value="InterPro"/>
</dbReference>
<protein>
    <submittedName>
        <fullName evidence="8">Cytochrome P450</fullName>
    </submittedName>
</protein>
<keyword evidence="6 7" id="KW-0503">Monooxygenase</keyword>
<dbReference type="Proteomes" id="UP000236732">
    <property type="component" value="Unassembled WGS sequence"/>
</dbReference>
<evidence type="ECO:0000256" key="2">
    <source>
        <dbReference type="ARBA" id="ARBA00022617"/>
    </source>
</evidence>
<dbReference type="SUPFAM" id="SSF48264">
    <property type="entry name" value="Cytochrome P450"/>
    <property type="match status" value="1"/>
</dbReference>
<sequence>MTTLPFDRPHPLEPPPEYARLRDKEPVARVRTPDGRPAWLVTSYEAVAAVLGDRRFGVAPPGTTGEGNDTLFQDGEAHARLRRLVSKAFTPRAIGVMSERVERLADELVEAIARRGPDADLVADLATPLAITTISELLGVEIGDRERFRAVADAASGADFHFGSEEDLVRAAQAWNDLSAFAATLVEVRRAAPGDDLLSSLITVRDADDGRLSDAELVAMAGTIVSAGYLSARNGMSTAALRLIADGRLHTAGTATDEVVEEVLRLQAGLTGEPFPRYAQVGLELAGVAISAGDLVMVRLEAAHRDPGHYAEPDAFRPGRRSAPSLVFGHGMHYCLGAPLARLEVRASLSALARRLPGLRLRDAVEDVEWARDGVDLGPAALHVTW</sequence>
<dbReference type="GO" id="GO:0016705">
    <property type="term" value="F:oxidoreductase activity, acting on paired donors, with incorporation or reduction of molecular oxygen"/>
    <property type="evidence" value="ECO:0007669"/>
    <property type="project" value="InterPro"/>
</dbReference>
<reference evidence="8 9" key="1">
    <citation type="submission" date="2016-10" db="EMBL/GenBank/DDBJ databases">
        <authorList>
            <person name="de Groot N.N."/>
        </authorList>
    </citation>
    <scope>NUCLEOTIDE SEQUENCE [LARGE SCALE GENOMIC DNA]</scope>
    <source>
        <strain evidence="8 9">CGMCC 4.7037</strain>
    </source>
</reference>
<evidence type="ECO:0000313" key="9">
    <source>
        <dbReference type="Proteomes" id="UP000236732"/>
    </source>
</evidence>
<keyword evidence="3 7" id="KW-0479">Metal-binding</keyword>
<evidence type="ECO:0000256" key="7">
    <source>
        <dbReference type="RuleBase" id="RU000461"/>
    </source>
</evidence>
<dbReference type="PRINTS" id="PR00359">
    <property type="entry name" value="BP450"/>
</dbReference>
<accession>A0A1H6EQ85</accession>
<dbReference type="FunFam" id="1.10.630.10:FF:000018">
    <property type="entry name" value="Cytochrome P450 monooxygenase"/>
    <property type="match status" value="1"/>
</dbReference>
<dbReference type="PANTHER" id="PTHR46696">
    <property type="entry name" value="P450, PUTATIVE (EUROFUNG)-RELATED"/>
    <property type="match status" value="1"/>
</dbReference>
<keyword evidence="2 7" id="KW-0349">Heme</keyword>
<dbReference type="PROSITE" id="PS00086">
    <property type="entry name" value="CYTOCHROME_P450"/>
    <property type="match status" value="1"/>
</dbReference>
<evidence type="ECO:0000256" key="3">
    <source>
        <dbReference type="ARBA" id="ARBA00022723"/>
    </source>
</evidence>
<keyword evidence="9" id="KW-1185">Reference proteome</keyword>
<dbReference type="OrthoDB" id="3563549at2"/>
<keyword evidence="4 7" id="KW-0560">Oxidoreductase</keyword>
<keyword evidence="5 7" id="KW-0408">Iron</keyword>